<evidence type="ECO:0000313" key="11">
    <source>
        <dbReference type="Proteomes" id="UP001519349"/>
    </source>
</evidence>
<comment type="caution">
    <text evidence="10">The sequence shown here is derived from an EMBL/GenBank/DDBJ whole genome shotgun (WGS) entry which is preliminary data.</text>
</comment>
<reference evidence="10 11" key="1">
    <citation type="submission" date="2018-05" db="EMBL/GenBank/DDBJ databases">
        <title>Draft genome sequence of Streptococcus panodentis CCUG 70867T.</title>
        <authorList>
            <person name="Salva-Serra F."/>
            <person name="Mendez V."/>
            <person name="Jaen-Luchoro D."/>
            <person name="Gonzales-Siles L."/>
            <person name="Karlsson R."/>
            <person name="Engstrom-Jakobsson H."/>
            <person name="Busquets A."/>
            <person name="Gomila M."/>
            <person name="Pineiro-Iglesias B."/>
            <person name="Bennasar-Figueras A."/>
            <person name="Seeger M."/>
            <person name="Moore E."/>
        </authorList>
    </citation>
    <scope>NUCLEOTIDE SEQUENCE [LARGE SCALE GENOMIC DNA]</scope>
    <source>
        <strain evidence="10 11">CCUG 70867</strain>
    </source>
</reference>
<dbReference type="PANTHER" id="PTHR43357">
    <property type="entry name" value="INNER MEMBRANE ABC TRANSPORTER PERMEASE PROTEIN YDCV"/>
    <property type="match status" value="1"/>
</dbReference>
<keyword evidence="11" id="KW-1185">Reference proteome</keyword>
<feature type="transmembrane region" description="Helical" evidence="8">
    <location>
        <begin position="390"/>
        <end position="415"/>
    </location>
</feature>
<dbReference type="Gene3D" id="1.10.3720.10">
    <property type="entry name" value="MetI-like"/>
    <property type="match status" value="2"/>
</dbReference>
<gene>
    <name evidence="10" type="ORF">DHL47_07785</name>
</gene>
<protein>
    <submittedName>
        <fullName evidence="10">Iron ABC transporter permease</fullName>
    </submittedName>
</protein>
<evidence type="ECO:0000256" key="7">
    <source>
        <dbReference type="ARBA" id="ARBA00023136"/>
    </source>
</evidence>
<evidence type="ECO:0000313" key="10">
    <source>
        <dbReference type="EMBL" id="MBP2621215.1"/>
    </source>
</evidence>
<feature type="transmembrane region" description="Helical" evidence="8">
    <location>
        <begin position="297"/>
        <end position="322"/>
    </location>
</feature>
<feature type="transmembrane region" description="Helical" evidence="8">
    <location>
        <begin position="202"/>
        <end position="223"/>
    </location>
</feature>
<keyword evidence="6 8" id="KW-1133">Transmembrane helix</keyword>
<evidence type="ECO:0000256" key="4">
    <source>
        <dbReference type="ARBA" id="ARBA00022519"/>
    </source>
</evidence>
<dbReference type="CDD" id="cd06261">
    <property type="entry name" value="TM_PBP2"/>
    <property type="match status" value="2"/>
</dbReference>
<organism evidence="10 11">
    <name type="scientific">Streptococcus panodentis</name>
    <dbReference type="NCBI Taxonomy" id="1581472"/>
    <lineage>
        <taxon>Bacteria</taxon>
        <taxon>Bacillati</taxon>
        <taxon>Bacillota</taxon>
        <taxon>Bacilli</taxon>
        <taxon>Lactobacillales</taxon>
        <taxon>Streptococcaceae</taxon>
        <taxon>Streptococcus</taxon>
    </lineage>
</organism>
<dbReference type="InterPro" id="IPR000515">
    <property type="entry name" value="MetI-like"/>
</dbReference>
<keyword evidence="3" id="KW-1003">Cell membrane</keyword>
<proteinExistence type="inferred from homology"/>
<evidence type="ECO:0000256" key="3">
    <source>
        <dbReference type="ARBA" id="ARBA00022475"/>
    </source>
</evidence>
<evidence type="ECO:0000259" key="9">
    <source>
        <dbReference type="PROSITE" id="PS50928"/>
    </source>
</evidence>
<sequence length="561" mass="62359">MKKQRVNWKQLILKSALLWLIVAFVVFPNLNLLKDVFFKNGNLTFTAVTKVLNSERAINSITNSFILAVSMVVTVNIVGTLIVLLTEYWEIKGAKILRLGYMTSLVYGGVVLVAGYKFVYGSKGFMTSLFQIILPNLDSNWFHGYGAVLFIMTFACTSNHIMFLTNAVRSLDYHTIEAARNMGAKPLTVIYKIVLPTLKPTLFALTILTFLTGLSAVSAPLIVGGTEFQTINPMIITFAKTTASRDIAAFLAIILGLATIILLTILNRVERGGNYISVSKTKAALHKQKILSPVWNVILHVVAYILFLIYMMPIVLVVLYSFSSSAAIKSGKLILSELTLDNYQQLFESSSAFTPYLVSLIYSLLAAVLVTFLAIIIARIVHKSKKKFDVIFEYGALLPWVLPSTLIAIGLLFTYNVPRLLVFNQVLVGTLIIMLIAYIVVKLPFSYRMIKAVFFSIDDNMEEAAKSMGASTLYTMVKVIIPFIMPTVLSVIVLNFNSLLADYDLSVFLYHPLYQPLGIVIKAASDETATSNAQAMSFVYTVVLMLMSSVALFVTQYRRKK</sequence>
<keyword evidence="4" id="KW-0997">Cell inner membrane</keyword>
<evidence type="ECO:0000256" key="2">
    <source>
        <dbReference type="ARBA" id="ARBA00022448"/>
    </source>
</evidence>
<evidence type="ECO:0000256" key="5">
    <source>
        <dbReference type="ARBA" id="ARBA00022692"/>
    </source>
</evidence>
<dbReference type="PANTHER" id="PTHR43357:SF4">
    <property type="entry name" value="INNER MEMBRANE ABC TRANSPORTER PERMEASE PROTEIN YDCV"/>
    <property type="match status" value="1"/>
</dbReference>
<evidence type="ECO:0000256" key="8">
    <source>
        <dbReference type="RuleBase" id="RU363032"/>
    </source>
</evidence>
<feature type="transmembrane region" description="Helical" evidence="8">
    <location>
        <begin position="12"/>
        <end position="30"/>
    </location>
</feature>
<feature type="transmembrane region" description="Helical" evidence="8">
    <location>
        <begin position="356"/>
        <end position="378"/>
    </location>
</feature>
<feature type="domain" description="ABC transmembrane type-1" evidence="9">
    <location>
        <begin position="61"/>
        <end position="266"/>
    </location>
</feature>
<dbReference type="InterPro" id="IPR035906">
    <property type="entry name" value="MetI-like_sf"/>
</dbReference>
<evidence type="ECO:0000256" key="6">
    <source>
        <dbReference type="ARBA" id="ARBA00022989"/>
    </source>
</evidence>
<keyword evidence="5 8" id="KW-0812">Transmembrane</keyword>
<comment type="similarity">
    <text evidence="8">Belongs to the binding-protein-dependent transport system permease family.</text>
</comment>
<dbReference type="EMBL" id="QFAY01000014">
    <property type="protein sequence ID" value="MBP2621215.1"/>
    <property type="molecule type" value="Genomic_DNA"/>
</dbReference>
<feature type="domain" description="ABC transmembrane type-1" evidence="9">
    <location>
        <begin position="356"/>
        <end position="551"/>
    </location>
</feature>
<comment type="subcellular location">
    <subcellularLocation>
        <location evidence="1">Cell inner membrane</location>
        <topology evidence="1">Multi-pass membrane protein</topology>
    </subcellularLocation>
    <subcellularLocation>
        <location evidence="8">Cell membrane</location>
        <topology evidence="8">Multi-pass membrane protein</topology>
    </subcellularLocation>
</comment>
<dbReference type="PROSITE" id="PS50928">
    <property type="entry name" value="ABC_TM1"/>
    <property type="match status" value="2"/>
</dbReference>
<feature type="transmembrane region" description="Helical" evidence="8">
    <location>
        <begin position="247"/>
        <end position="266"/>
    </location>
</feature>
<evidence type="ECO:0000256" key="1">
    <source>
        <dbReference type="ARBA" id="ARBA00004429"/>
    </source>
</evidence>
<dbReference type="Proteomes" id="UP001519349">
    <property type="component" value="Unassembled WGS sequence"/>
</dbReference>
<dbReference type="RefSeq" id="WP_209551443.1">
    <property type="nucleotide sequence ID" value="NZ_QFAY01000014.1"/>
</dbReference>
<keyword evidence="7 8" id="KW-0472">Membrane</keyword>
<dbReference type="SUPFAM" id="SSF161098">
    <property type="entry name" value="MetI-like"/>
    <property type="match status" value="2"/>
</dbReference>
<feature type="transmembrane region" description="Helical" evidence="8">
    <location>
        <begin position="65"/>
        <end position="89"/>
    </location>
</feature>
<accession>A0ABS5AXF5</accession>
<feature type="transmembrane region" description="Helical" evidence="8">
    <location>
        <begin position="476"/>
        <end position="496"/>
    </location>
</feature>
<feature type="transmembrane region" description="Helical" evidence="8">
    <location>
        <begin position="141"/>
        <end position="164"/>
    </location>
</feature>
<name>A0ABS5AXF5_9STRE</name>
<feature type="transmembrane region" description="Helical" evidence="8">
    <location>
        <begin position="101"/>
        <end position="121"/>
    </location>
</feature>
<feature type="transmembrane region" description="Helical" evidence="8">
    <location>
        <begin position="535"/>
        <end position="555"/>
    </location>
</feature>
<feature type="transmembrane region" description="Helical" evidence="8">
    <location>
        <begin position="421"/>
        <end position="441"/>
    </location>
</feature>
<dbReference type="Pfam" id="PF00528">
    <property type="entry name" value="BPD_transp_1"/>
    <property type="match status" value="2"/>
</dbReference>
<keyword evidence="2 8" id="KW-0813">Transport</keyword>